<dbReference type="EMBL" id="BMFJ01000001">
    <property type="protein sequence ID" value="GGE23448.1"/>
    <property type="molecule type" value="Genomic_DNA"/>
</dbReference>
<reference evidence="8" key="1">
    <citation type="journal article" date="2019" name="Int. J. Syst. Evol. Microbiol.">
        <title>The Global Catalogue of Microorganisms (GCM) 10K type strain sequencing project: providing services to taxonomists for standard genome sequencing and annotation.</title>
        <authorList>
            <consortium name="The Broad Institute Genomics Platform"/>
            <consortium name="The Broad Institute Genome Sequencing Center for Infectious Disease"/>
            <person name="Wu L."/>
            <person name="Ma J."/>
        </authorList>
    </citation>
    <scope>NUCLEOTIDE SEQUENCE [LARGE SCALE GENOMIC DNA]</scope>
    <source>
        <strain evidence="8">CGMCC 1.12664</strain>
    </source>
</reference>
<proteinExistence type="predicted"/>
<evidence type="ECO:0000256" key="3">
    <source>
        <dbReference type="ARBA" id="ARBA00022692"/>
    </source>
</evidence>
<evidence type="ECO:0000256" key="6">
    <source>
        <dbReference type="SAM" id="Phobius"/>
    </source>
</evidence>
<protein>
    <submittedName>
        <fullName evidence="7">Threonine transporter</fullName>
    </submittedName>
</protein>
<feature type="transmembrane region" description="Helical" evidence="6">
    <location>
        <begin position="40"/>
        <end position="65"/>
    </location>
</feature>
<evidence type="ECO:0000256" key="4">
    <source>
        <dbReference type="ARBA" id="ARBA00022989"/>
    </source>
</evidence>
<feature type="transmembrane region" description="Helical" evidence="6">
    <location>
        <begin position="71"/>
        <end position="88"/>
    </location>
</feature>
<feature type="transmembrane region" description="Helical" evidence="6">
    <location>
        <begin position="145"/>
        <end position="165"/>
    </location>
</feature>
<dbReference type="PANTHER" id="PTHR30086">
    <property type="entry name" value="ARGININE EXPORTER PROTEIN ARGO"/>
    <property type="match status" value="1"/>
</dbReference>
<evidence type="ECO:0000256" key="1">
    <source>
        <dbReference type="ARBA" id="ARBA00004651"/>
    </source>
</evidence>
<evidence type="ECO:0000256" key="5">
    <source>
        <dbReference type="ARBA" id="ARBA00023136"/>
    </source>
</evidence>
<name>A0A917EEA5_9RHOB</name>
<dbReference type="Pfam" id="PF01810">
    <property type="entry name" value="LysE"/>
    <property type="match status" value="1"/>
</dbReference>
<dbReference type="GO" id="GO:0005886">
    <property type="term" value="C:plasma membrane"/>
    <property type="evidence" value="ECO:0007669"/>
    <property type="project" value="UniProtKB-SubCell"/>
</dbReference>
<evidence type="ECO:0000313" key="8">
    <source>
        <dbReference type="Proteomes" id="UP000612855"/>
    </source>
</evidence>
<keyword evidence="3 6" id="KW-0812">Transmembrane</keyword>
<dbReference type="GO" id="GO:0015171">
    <property type="term" value="F:amino acid transmembrane transporter activity"/>
    <property type="evidence" value="ECO:0007669"/>
    <property type="project" value="TreeGrafter"/>
</dbReference>
<accession>A0A917EEA5</accession>
<keyword evidence="4 6" id="KW-1133">Transmembrane helix</keyword>
<keyword evidence="8" id="KW-1185">Reference proteome</keyword>
<feature type="transmembrane region" description="Helical" evidence="6">
    <location>
        <begin position="6"/>
        <end position="28"/>
    </location>
</feature>
<evidence type="ECO:0000256" key="2">
    <source>
        <dbReference type="ARBA" id="ARBA00022475"/>
    </source>
</evidence>
<keyword evidence="5 6" id="KW-0472">Membrane</keyword>
<organism evidence="7 8">
    <name type="scientific">Primorskyibacter flagellatus</name>
    <dbReference type="NCBI Taxonomy" id="1387277"/>
    <lineage>
        <taxon>Bacteria</taxon>
        <taxon>Pseudomonadati</taxon>
        <taxon>Pseudomonadota</taxon>
        <taxon>Alphaproteobacteria</taxon>
        <taxon>Rhodobacterales</taxon>
        <taxon>Roseobacteraceae</taxon>
        <taxon>Primorskyibacter</taxon>
    </lineage>
</organism>
<keyword evidence="2" id="KW-1003">Cell membrane</keyword>
<comment type="subcellular location">
    <subcellularLocation>
        <location evidence="1">Cell membrane</location>
        <topology evidence="1">Multi-pass membrane protein</topology>
    </subcellularLocation>
</comment>
<feature type="transmembrane region" description="Helical" evidence="6">
    <location>
        <begin position="116"/>
        <end position="139"/>
    </location>
</feature>
<comment type="caution">
    <text evidence="7">The sequence shown here is derived from an EMBL/GenBank/DDBJ whole genome shotgun (WGS) entry which is preliminary data.</text>
</comment>
<dbReference type="RefSeq" id="WP_188476568.1">
    <property type="nucleotide sequence ID" value="NZ_BMFJ01000001.1"/>
</dbReference>
<dbReference type="InterPro" id="IPR001123">
    <property type="entry name" value="LeuE-type"/>
</dbReference>
<dbReference type="PANTHER" id="PTHR30086:SF19">
    <property type="entry name" value="THREONINE EFFLUX PROTEIN"/>
    <property type="match status" value="1"/>
</dbReference>
<gene>
    <name evidence="7" type="ORF">GCM10011360_10030</name>
</gene>
<dbReference type="Proteomes" id="UP000612855">
    <property type="component" value="Unassembled WGS sequence"/>
</dbReference>
<evidence type="ECO:0000313" key="7">
    <source>
        <dbReference type="EMBL" id="GGE23448.1"/>
    </source>
</evidence>
<dbReference type="AlphaFoldDB" id="A0A917EEA5"/>
<sequence length="204" mass="21771">MTTAAFVSVILIHLLAAMSPGPSFVVCLRIAVTRGFRTAVGLAVGFGLGAALWAVAALAGLALLFELVPGLFLALKIVGGAFLMWIAVQMWRHATEPLDLEASTQEAMTFARALRFGLLTFASNPKTAVFFGAVFVGLVPAGTPLATLALLVTAIFINETLWYIVVARLFSLPQPRRAYVRAKAWTDRAFGSFLGLFGLKIALT</sequence>